<proteinExistence type="predicted"/>
<reference evidence="2 3" key="1">
    <citation type="submission" date="2020-08" db="EMBL/GenBank/DDBJ databases">
        <title>Genomic Encyclopedia of Archaeal and Bacterial Type Strains, Phase II (KMG-II): from individual species to whole genera.</title>
        <authorList>
            <person name="Goeker M."/>
        </authorList>
    </citation>
    <scope>NUCLEOTIDE SEQUENCE [LARGE SCALE GENOMIC DNA]</scope>
    <source>
        <strain evidence="2 3">DSM 23288</strain>
    </source>
</reference>
<evidence type="ECO:0000313" key="2">
    <source>
        <dbReference type="EMBL" id="MBB4662977.1"/>
    </source>
</evidence>
<dbReference type="RefSeq" id="WP_183342639.1">
    <property type="nucleotide sequence ID" value="NZ_JACHNU010000003.1"/>
</dbReference>
<comment type="caution">
    <text evidence="2">The sequence shown here is derived from an EMBL/GenBank/DDBJ whole genome shotgun (WGS) entry which is preliminary data.</text>
</comment>
<keyword evidence="1" id="KW-0812">Transmembrane</keyword>
<keyword evidence="3" id="KW-1185">Reference proteome</keyword>
<evidence type="ECO:0000256" key="1">
    <source>
        <dbReference type="SAM" id="Phobius"/>
    </source>
</evidence>
<protein>
    <submittedName>
        <fullName evidence="2">Uncharacterized protein</fullName>
    </submittedName>
</protein>
<organism evidence="2 3">
    <name type="scientific">Conexibacter arvalis</name>
    <dbReference type="NCBI Taxonomy" id="912552"/>
    <lineage>
        <taxon>Bacteria</taxon>
        <taxon>Bacillati</taxon>
        <taxon>Actinomycetota</taxon>
        <taxon>Thermoleophilia</taxon>
        <taxon>Solirubrobacterales</taxon>
        <taxon>Conexibacteraceae</taxon>
        <taxon>Conexibacter</taxon>
    </lineage>
</organism>
<keyword evidence="1" id="KW-1133">Transmembrane helix</keyword>
<name>A0A840IDF1_9ACTN</name>
<keyword evidence="1" id="KW-0472">Membrane</keyword>
<accession>A0A840IDF1</accession>
<dbReference type="EMBL" id="JACHNU010000003">
    <property type="protein sequence ID" value="MBB4662977.1"/>
    <property type="molecule type" value="Genomic_DNA"/>
</dbReference>
<dbReference type="AlphaFoldDB" id="A0A840IDF1"/>
<evidence type="ECO:0000313" key="3">
    <source>
        <dbReference type="Proteomes" id="UP000585272"/>
    </source>
</evidence>
<gene>
    <name evidence="2" type="ORF">BDZ31_002566</name>
</gene>
<sequence>MTEILDTIELELIGAVRRHNARARRRRLKGAIAAAAATVALAGTAVTATVVDTPLDTLFPGGAETAQPADEGRSTVVAGGAGAAWSVTAYRSRGDWLSTVIVRRPRQAGSPPVQGRSGLVVALQARGGVVAGPATDAVARGGRIHAVVGGAVDASVRAVAVSVGGRRYEATVADAVVRVPVALRPGDIPTPELRRRLDALPDEIVARSFAVALAPAAPGGPLRAQATIEATFADGRVVSERHSICVSPRCAGT</sequence>
<dbReference type="Proteomes" id="UP000585272">
    <property type="component" value="Unassembled WGS sequence"/>
</dbReference>
<feature type="transmembrane region" description="Helical" evidence="1">
    <location>
        <begin position="31"/>
        <end position="51"/>
    </location>
</feature>